<dbReference type="EMBL" id="JAMYZZ010000009">
    <property type="protein sequence ID" value="MCP1258350.1"/>
    <property type="molecule type" value="Genomic_DNA"/>
</dbReference>
<comment type="caution">
    <text evidence="1">The sequence shown here is derived from an EMBL/GenBank/DDBJ whole genome shotgun (WGS) entry which is preliminary data.</text>
</comment>
<organism evidence="1 2">
    <name type="scientific">Acetobacter lambici</name>
    <dbReference type="NCBI Taxonomy" id="1332824"/>
    <lineage>
        <taxon>Bacteria</taxon>
        <taxon>Pseudomonadati</taxon>
        <taxon>Pseudomonadota</taxon>
        <taxon>Alphaproteobacteria</taxon>
        <taxon>Acetobacterales</taxon>
        <taxon>Acetobacteraceae</taxon>
        <taxon>Acetobacter</taxon>
    </lineage>
</organism>
<keyword evidence="2" id="KW-1185">Reference proteome</keyword>
<protein>
    <submittedName>
        <fullName evidence="1">Uncharacterized protein</fullName>
    </submittedName>
</protein>
<proteinExistence type="predicted"/>
<reference evidence="1 2" key="1">
    <citation type="submission" date="2022-06" db="EMBL/GenBank/DDBJ databases">
        <title>Acetobacer genomes from food samples.</title>
        <authorList>
            <person name="Sombolestani A."/>
        </authorList>
    </citation>
    <scope>NUCLEOTIDE SEQUENCE [LARGE SCALE GENOMIC DNA]</scope>
    <source>
        <strain evidence="1 2">R-83285</strain>
    </source>
</reference>
<evidence type="ECO:0000313" key="2">
    <source>
        <dbReference type="Proteomes" id="UP001523528"/>
    </source>
</evidence>
<sequence>MTIPTNWPNPERPGVPMFPDRNGLHAIRTPLGTEFLVKWDSAGARLLNLSGSPVPVERHPKLSYIGPCLTPAQIAEMLAAERERCAKVCEDEYEKSGKDFEYGGYISCAEEIRNLGDAP</sequence>
<name>A0ABT1EZI5_9PROT</name>
<evidence type="ECO:0000313" key="1">
    <source>
        <dbReference type="EMBL" id="MCP1258350.1"/>
    </source>
</evidence>
<accession>A0ABT1EZI5</accession>
<dbReference type="Proteomes" id="UP001523528">
    <property type="component" value="Unassembled WGS sequence"/>
</dbReference>
<dbReference type="RefSeq" id="WP_253543829.1">
    <property type="nucleotide sequence ID" value="NZ_JAMYZY010000028.1"/>
</dbReference>
<gene>
    <name evidence="1" type="ORF">NKW50_07070</name>
</gene>